<evidence type="ECO:0000313" key="5">
    <source>
        <dbReference type="Proteomes" id="UP000051977"/>
    </source>
</evidence>
<dbReference type="CDD" id="cd04301">
    <property type="entry name" value="NAT_SF"/>
    <property type="match status" value="1"/>
</dbReference>
<accession>A0ABR5PDV1</accession>
<dbReference type="Pfam" id="PF00583">
    <property type="entry name" value="Acetyltransf_1"/>
    <property type="match status" value="1"/>
</dbReference>
<keyword evidence="1" id="KW-0808">Transferase</keyword>
<feature type="domain" description="N-acetyltransferase" evidence="3">
    <location>
        <begin position="17"/>
        <end position="175"/>
    </location>
</feature>
<dbReference type="Proteomes" id="UP000051977">
    <property type="component" value="Unassembled WGS sequence"/>
</dbReference>
<evidence type="ECO:0000259" key="3">
    <source>
        <dbReference type="PROSITE" id="PS51186"/>
    </source>
</evidence>
<keyword evidence="2" id="KW-0012">Acyltransferase</keyword>
<dbReference type="InterPro" id="IPR050832">
    <property type="entry name" value="Bact_Acetyltransf"/>
</dbReference>
<dbReference type="InterPro" id="IPR016181">
    <property type="entry name" value="Acyl_CoA_acyltransferase"/>
</dbReference>
<sequence>MLLSKAQIWNKKATYLVTIRPIKQQDDASLARIIKHSLKSFGLNIPGTAYFDPELNNLSAYYAASPNRQYFVAVNEHGNVLGGNGIAEYGDEPGIAELQKLYLDKKAQGQHLSYQLLDAAVEFAKQTGYKKLYLETHHALTTAIHLYQEYGFKEIGHPLQTGEHSSMDRFFIMKL</sequence>
<name>A0ABR5PDV1_9LACO</name>
<dbReference type="EMBL" id="AZEI01000049">
    <property type="protein sequence ID" value="KRL16897.1"/>
    <property type="molecule type" value="Genomic_DNA"/>
</dbReference>
<comment type="caution">
    <text evidence="4">The sequence shown here is derived from an EMBL/GenBank/DDBJ whole genome shotgun (WGS) entry which is preliminary data.</text>
</comment>
<evidence type="ECO:0000313" key="4">
    <source>
        <dbReference type="EMBL" id="KRL16897.1"/>
    </source>
</evidence>
<dbReference type="Gene3D" id="3.40.630.30">
    <property type="match status" value="1"/>
</dbReference>
<reference evidence="4 5" key="1">
    <citation type="journal article" date="2015" name="Genome Announc.">
        <title>Expanding the biotechnology potential of lactobacilli through comparative genomics of 213 strains and associated genera.</title>
        <authorList>
            <person name="Sun Z."/>
            <person name="Harris H.M."/>
            <person name="McCann A."/>
            <person name="Guo C."/>
            <person name="Argimon S."/>
            <person name="Zhang W."/>
            <person name="Yang X."/>
            <person name="Jeffery I.B."/>
            <person name="Cooney J.C."/>
            <person name="Kagawa T.F."/>
            <person name="Liu W."/>
            <person name="Song Y."/>
            <person name="Salvetti E."/>
            <person name="Wrobel A."/>
            <person name="Rasinkangas P."/>
            <person name="Parkhill J."/>
            <person name="Rea M.C."/>
            <person name="O'Sullivan O."/>
            <person name="Ritari J."/>
            <person name="Douillard F.P."/>
            <person name="Paul Ross R."/>
            <person name="Yang R."/>
            <person name="Briner A.E."/>
            <person name="Felis G.E."/>
            <person name="de Vos W.M."/>
            <person name="Barrangou R."/>
            <person name="Klaenhammer T.R."/>
            <person name="Caufield P.W."/>
            <person name="Cui Y."/>
            <person name="Zhang H."/>
            <person name="O'Toole P.W."/>
        </authorList>
    </citation>
    <scope>NUCLEOTIDE SEQUENCE [LARGE SCALE GENOMIC DNA]</scope>
    <source>
        <strain evidence="4 5">DSM 19907</strain>
    </source>
</reference>
<dbReference type="PROSITE" id="PS51186">
    <property type="entry name" value="GNAT"/>
    <property type="match status" value="1"/>
</dbReference>
<dbReference type="SUPFAM" id="SSF55729">
    <property type="entry name" value="Acyl-CoA N-acyltransferases (Nat)"/>
    <property type="match status" value="1"/>
</dbReference>
<dbReference type="PANTHER" id="PTHR43877">
    <property type="entry name" value="AMINOALKYLPHOSPHONATE N-ACETYLTRANSFERASE-RELATED-RELATED"/>
    <property type="match status" value="1"/>
</dbReference>
<protein>
    <submittedName>
        <fullName evidence="4">Acetyltransferase, GNAT family</fullName>
    </submittedName>
</protein>
<gene>
    <name evidence="4" type="ORF">FD12_GL002412</name>
</gene>
<proteinExistence type="predicted"/>
<evidence type="ECO:0000256" key="2">
    <source>
        <dbReference type="ARBA" id="ARBA00023315"/>
    </source>
</evidence>
<keyword evidence="5" id="KW-1185">Reference proteome</keyword>
<organism evidence="4 5">
    <name type="scientific">Lentilactobacillus rapi DSM 19907 = JCM 15042</name>
    <dbReference type="NCBI Taxonomy" id="1423795"/>
    <lineage>
        <taxon>Bacteria</taxon>
        <taxon>Bacillati</taxon>
        <taxon>Bacillota</taxon>
        <taxon>Bacilli</taxon>
        <taxon>Lactobacillales</taxon>
        <taxon>Lactobacillaceae</taxon>
        <taxon>Lentilactobacillus</taxon>
    </lineage>
</organism>
<dbReference type="InterPro" id="IPR000182">
    <property type="entry name" value="GNAT_dom"/>
</dbReference>
<evidence type="ECO:0000256" key="1">
    <source>
        <dbReference type="ARBA" id="ARBA00022679"/>
    </source>
</evidence>
<dbReference type="PANTHER" id="PTHR43877:SF2">
    <property type="entry name" value="AMINOALKYLPHOSPHONATE N-ACETYLTRANSFERASE-RELATED"/>
    <property type="match status" value="1"/>
</dbReference>